<evidence type="ECO:0000313" key="3">
    <source>
        <dbReference type="Proteomes" id="UP001278500"/>
    </source>
</evidence>
<dbReference type="Proteomes" id="UP001278500">
    <property type="component" value="Unassembled WGS sequence"/>
</dbReference>
<evidence type="ECO:0000256" key="1">
    <source>
        <dbReference type="SAM" id="SignalP"/>
    </source>
</evidence>
<feature type="signal peptide" evidence="1">
    <location>
        <begin position="1"/>
        <end position="18"/>
    </location>
</feature>
<keyword evidence="1" id="KW-0732">Signal</keyword>
<evidence type="ECO:0000313" key="2">
    <source>
        <dbReference type="EMBL" id="KAK3348487.1"/>
    </source>
</evidence>
<dbReference type="RefSeq" id="XP_062683569.1">
    <property type="nucleotide sequence ID" value="XM_062825555.1"/>
</dbReference>
<keyword evidence="3" id="KW-1185">Reference proteome</keyword>
<organism evidence="2 3">
    <name type="scientific">Neurospora tetraspora</name>
    <dbReference type="NCBI Taxonomy" id="94610"/>
    <lineage>
        <taxon>Eukaryota</taxon>
        <taxon>Fungi</taxon>
        <taxon>Dikarya</taxon>
        <taxon>Ascomycota</taxon>
        <taxon>Pezizomycotina</taxon>
        <taxon>Sordariomycetes</taxon>
        <taxon>Sordariomycetidae</taxon>
        <taxon>Sordariales</taxon>
        <taxon>Sordariaceae</taxon>
        <taxon>Neurospora</taxon>
    </lineage>
</organism>
<reference evidence="2" key="2">
    <citation type="submission" date="2023-06" db="EMBL/GenBank/DDBJ databases">
        <authorList>
            <consortium name="Lawrence Berkeley National Laboratory"/>
            <person name="Haridas S."/>
            <person name="Hensen N."/>
            <person name="Bonometti L."/>
            <person name="Westerberg I."/>
            <person name="Brannstrom I.O."/>
            <person name="Guillou S."/>
            <person name="Cros-Aarteil S."/>
            <person name="Calhoun S."/>
            <person name="Kuo A."/>
            <person name="Mondo S."/>
            <person name="Pangilinan J."/>
            <person name="Riley R."/>
            <person name="Labutti K."/>
            <person name="Andreopoulos B."/>
            <person name="Lipzen A."/>
            <person name="Chen C."/>
            <person name="Yanf M."/>
            <person name="Daum C."/>
            <person name="Ng V."/>
            <person name="Clum A."/>
            <person name="Steindorff A."/>
            <person name="Ohm R."/>
            <person name="Martin F."/>
            <person name="Silar P."/>
            <person name="Natvig D."/>
            <person name="Lalanne C."/>
            <person name="Gautier V."/>
            <person name="Ament-Velasquez S.L."/>
            <person name="Kruys A."/>
            <person name="Hutchinson M.I."/>
            <person name="Powell A.J."/>
            <person name="Barry K."/>
            <person name="Miller A.N."/>
            <person name="Grigoriev I.V."/>
            <person name="Debuchy R."/>
            <person name="Gladieux P."/>
            <person name="Thoren M.H."/>
            <person name="Johannesson H."/>
        </authorList>
    </citation>
    <scope>NUCLEOTIDE SEQUENCE</scope>
    <source>
        <strain evidence="2">CBS 560.94</strain>
    </source>
</reference>
<reference evidence="2" key="1">
    <citation type="journal article" date="2023" name="Mol. Phylogenet. Evol.">
        <title>Genome-scale phylogeny and comparative genomics of the fungal order Sordariales.</title>
        <authorList>
            <person name="Hensen N."/>
            <person name="Bonometti L."/>
            <person name="Westerberg I."/>
            <person name="Brannstrom I.O."/>
            <person name="Guillou S."/>
            <person name="Cros-Aarteil S."/>
            <person name="Calhoun S."/>
            <person name="Haridas S."/>
            <person name="Kuo A."/>
            <person name="Mondo S."/>
            <person name="Pangilinan J."/>
            <person name="Riley R."/>
            <person name="LaButti K."/>
            <person name="Andreopoulos B."/>
            <person name="Lipzen A."/>
            <person name="Chen C."/>
            <person name="Yan M."/>
            <person name="Daum C."/>
            <person name="Ng V."/>
            <person name="Clum A."/>
            <person name="Steindorff A."/>
            <person name="Ohm R.A."/>
            <person name="Martin F."/>
            <person name="Silar P."/>
            <person name="Natvig D.O."/>
            <person name="Lalanne C."/>
            <person name="Gautier V."/>
            <person name="Ament-Velasquez S.L."/>
            <person name="Kruys A."/>
            <person name="Hutchinson M.I."/>
            <person name="Powell A.J."/>
            <person name="Barry K."/>
            <person name="Miller A.N."/>
            <person name="Grigoriev I.V."/>
            <person name="Debuchy R."/>
            <person name="Gladieux P."/>
            <person name="Hiltunen Thoren M."/>
            <person name="Johannesson H."/>
        </authorList>
    </citation>
    <scope>NUCLEOTIDE SEQUENCE</scope>
    <source>
        <strain evidence="2">CBS 560.94</strain>
    </source>
</reference>
<accession>A0AAE0MU19</accession>
<gene>
    <name evidence="2" type="ORF">B0H65DRAFT_441995</name>
</gene>
<dbReference type="AlphaFoldDB" id="A0AAE0MU19"/>
<feature type="chain" id="PRO_5042143309" evidence="1">
    <location>
        <begin position="19"/>
        <end position="151"/>
    </location>
</feature>
<dbReference type="GeneID" id="87862709"/>
<dbReference type="EMBL" id="JAUEPP010000003">
    <property type="protein sequence ID" value="KAK3348487.1"/>
    <property type="molecule type" value="Genomic_DNA"/>
</dbReference>
<sequence>MQLLSFFTTLATFKVAAALPSAVKGANDLVTRYDSTSTFGSKVCVDVNFGGYCQTFSSAAGLTRGMCVRLDDSIRGLVSSIQPLEKSFCRYYVTENCQDPTGDGCGLYDAYFPGFADLKTVVPSAFLDLKKCEPGNMDNKIRSFICYRHLT</sequence>
<comment type="caution">
    <text evidence="2">The sequence shown here is derived from an EMBL/GenBank/DDBJ whole genome shotgun (WGS) entry which is preliminary data.</text>
</comment>
<proteinExistence type="predicted"/>
<name>A0AAE0MU19_9PEZI</name>
<protein>
    <submittedName>
        <fullName evidence="2">Uncharacterized protein</fullName>
    </submittedName>
</protein>